<dbReference type="EMBL" id="VXIV02003300">
    <property type="protein sequence ID" value="KAF6018512.1"/>
    <property type="molecule type" value="Genomic_DNA"/>
</dbReference>
<dbReference type="GO" id="GO:0005737">
    <property type="term" value="C:cytoplasm"/>
    <property type="evidence" value="ECO:0007669"/>
    <property type="project" value="UniProtKB-SubCell"/>
</dbReference>
<comment type="pathway">
    <text evidence="3">tRNA modification; 5-methoxycarbonylmethyl-2-thiouridine-tRNA biosynthesis.</text>
</comment>
<accession>A0A7J7IX56</accession>
<dbReference type="InterPro" id="IPR027417">
    <property type="entry name" value="P-loop_NTPase"/>
</dbReference>
<proteinExistence type="inferred from homology"/>
<dbReference type="GO" id="GO:0008023">
    <property type="term" value="C:transcription elongation factor complex"/>
    <property type="evidence" value="ECO:0007669"/>
    <property type="project" value="TreeGrafter"/>
</dbReference>
<evidence type="ECO:0000256" key="2">
    <source>
        <dbReference type="ARBA" id="ARBA00004496"/>
    </source>
</evidence>
<evidence type="ECO:0000313" key="10">
    <source>
        <dbReference type="Proteomes" id="UP000593567"/>
    </source>
</evidence>
<dbReference type="Pfam" id="PF05625">
    <property type="entry name" value="PAXNEB"/>
    <property type="match status" value="1"/>
</dbReference>
<dbReference type="PANTHER" id="PTHR12896:SF1">
    <property type="entry name" value="ELONGATOR COMPLEX PROTEIN 4"/>
    <property type="match status" value="1"/>
</dbReference>
<protein>
    <recommendedName>
        <fullName evidence="5">Elongator complex protein 4</fullName>
    </recommendedName>
</protein>
<dbReference type="Gene3D" id="3.40.50.300">
    <property type="entry name" value="P-loop containing nucleotide triphosphate hydrolases"/>
    <property type="match status" value="1"/>
</dbReference>
<dbReference type="PANTHER" id="PTHR12896">
    <property type="entry name" value="PAX6 NEIGHBOR PROTEIN PAXNEB"/>
    <property type="match status" value="1"/>
</dbReference>
<dbReference type="InterPro" id="IPR008728">
    <property type="entry name" value="Elongator_complex_protein_4"/>
</dbReference>
<evidence type="ECO:0000256" key="4">
    <source>
        <dbReference type="ARBA" id="ARBA00007573"/>
    </source>
</evidence>
<dbReference type="UniPathway" id="UPA00988"/>
<evidence type="ECO:0000256" key="7">
    <source>
        <dbReference type="ARBA" id="ARBA00022694"/>
    </source>
</evidence>
<gene>
    <name evidence="9" type="ORF">EB796_023187</name>
</gene>
<keyword evidence="10" id="KW-1185">Reference proteome</keyword>
<organism evidence="9 10">
    <name type="scientific">Bugula neritina</name>
    <name type="common">Brown bryozoan</name>
    <name type="synonym">Sertularia neritina</name>
    <dbReference type="NCBI Taxonomy" id="10212"/>
    <lineage>
        <taxon>Eukaryota</taxon>
        <taxon>Metazoa</taxon>
        <taxon>Spiralia</taxon>
        <taxon>Lophotrochozoa</taxon>
        <taxon>Bryozoa</taxon>
        <taxon>Gymnolaemata</taxon>
        <taxon>Cheilostomatida</taxon>
        <taxon>Flustrina</taxon>
        <taxon>Buguloidea</taxon>
        <taxon>Bugulidae</taxon>
        <taxon>Bugula</taxon>
    </lineage>
</organism>
<keyword evidence="6" id="KW-0963">Cytoplasm</keyword>
<evidence type="ECO:0000256" key="6">
    <source>
        <dbReference type="ARBA" id="ARBA00022490"/>
    </source>
</evidence>
<keyword evidence="7" id="KW-0819">tRNA processing</keyword>
<dbReference type="OrthoDB" id="289162at2759"/>
<reference evidence="9" key="1">
    <citation type="submission" date="2020-06" db="EMBL/GenBank/DDBJ databases">
        <title>Draft genome of Bugula neritina, a colonial animal packing powerful symbionts and potential medicines.</title>
        <authorList>
            <person name="Rayko M."/>
        </authorList>
    </citation>
    <scope>NUCLEOTIDE SEQUENCE [LARGE SCALE GENOMIC DNA]</scope>
    <source>
        <strain evidence="9">Kwan_BN1</strain>
    </source>
</reference>
<evidence type="ECO:0000256" key="8">
    <source>
        <dbReference type="ARBA" id="ARBA00023242"/>
    </source>
</evidence>
<evidence type="ECO:0000256" key="1">
    <source>
        <dbReference type="ARBA" id="ARBA00004123"/>
    </source>
</evidence>
<name>A0A7J7IX56_BUGNE</name>
<keyword evidence="8" id="KW-0539">Nucleus</keyword>
<evidence type="ECO:0000256" key="5">
    <source>
        <dbReference type="ARBA" id="ARBA00020265"/>
    </source>
</evidence>
<dbReference type="GO" id="GO:0033588">
    <property type="term" value="C:elongator holoenzyme complex"/>
    <property type="evidence" value="ECO:0007669"/>
    <property type="project" value="InterPro"/>
</dbReference>
<dbReference type="AlphaFoldDB" id="A0A7J7IX56"/>
<comment type="caution">
    <text evidence="9">The sequence shown here is derived from an EMBL/GenBank/DDBJ whole genome shotgun (WGS) entry which is preliminary data.</text>
</comment>
<evidence type="ECO:0000256" key="3">
    <source>
        <dbReference type="ARBA" id="ARBA00005043"/>
    </source>
</evidence>
<evidence type="ECO:0000313" key="9">
    <source>
        <dbReference type="EMBL" id="KAF6018512.1"/>
    </source>
</evidence>
<comment type="subcellular location">
    <subcellularLocation>
        <location evidence="2">Cytoplasm</location>
    </subcellularLocation>
    <subcellularLocation>
        <location evidence="1">Nucleus</location>
    </subcellularLocation>
</comment>
<dbReference type="Proteomes" id="UP000593567">
    <property type="component" value="Unassembled WGS sequence"/>
</dbReference>
<comment type="similarity">
    <text evidence="4">Belongs to the ELP4 family.</text>
</comment>
<dbReference type="GO" id="GO:0002098">
    <property type="term" value="P:tRNA wobble uridine modification"/>
    <property type="evidence" value="ECO:0007669"/>
    <property type="project" value="InterPro"/>
</dbReference>
<sequence>MAHQHAARSKGFHKKGAKVFSIPGTKPSIQNHTLLVSSGIPSLDALIGGGIAVGSCLLIDEDKYNTYASLFLKYYLAEAVTSKHKILLASADKQPSLILQDLPQPITHMPSNPLPKAPGAEGDDLSIAWRYKNVAMADQAQSSFGHYL</sequence>